<dbReference type="InterPro" id="IPR036052">
    <property type="entry name" value="TrpB-like_PALP_sf"/>
</dbReference>
<keyword evidence="4" id="KW-0663">Pyridoxal phosphate</keyword>
<sequence>MKKWVDSSNLKIQTPLREVVKGVLMKFECDNPGGSHKVRAARYLIEKAVRDGRIVPGETVVVEKTGGNFGFGLAVVCHELHVQVELAVGLGFSAVKRRCLEMFGARLIGIDMLSRGATPKEVVAWRLDQASRSGQSCFFTDQFSNLASLHAHEFETGAELIEQLRQWPRLKQVIFVGCAGTGASFTGITRALRSQYEVTCILVEPEGCDSAQGIFAEHPFEGMAVGVAPPFLEWELIQARYAVSPQMAMETKRRFCQSHGYLIGNTTAACLTVAMQLAQRLTDEQKVVLLFYDHGLWYTQS</sequence>
<evidence type="ECO:0000256" key="2">
    <source>
        <dbReference type="ARBA" id="ARBA00004962"/>
    </source>
</evidence>
<feature type="domain" description="Tryptophan synthase beta chain-like PALP" evidence="6">
    <location>
        <begin position="14"/>
        <end position="292"/>
    </location>
</feature>
<organism evidence="7 8">
    <name type="scientific">Dyella jejuensis</name>
    <dbReference type="NCBI Taxonomy" id="1432009"/>
    <lineage>
        <taxon>Bacteria</taxon>
        <taxon>Pseudomonadati</taxon>
        <taxon>Pseudomonadota</taxon>
        <taxon>Gammaproteobacteria</taxon>
        <taxon>Lysobacterales</taxon>
        <taxon>Rhodanobacteraceae</taxon>
        <taxon>Dyella</taxon>
    </lineage>
</organism>
<dbReference type="InterPro" id="IPR001926">
    <property type="entry name" value="TrpB-like_PALP"/>
</dbReference>
<proteinExistence type="predicted"/>
<evidence type="ECO:0000256" key="3">
    <source>
        <dbReference type="ARBA" id="ARBA00012681"/>
    </source>
</evidence>
<dbReference type="Gene3D" id="3.40.50.1100">
    <property type="match status" value="2"/>
</dbReference>
<dbReference type="EC" id="2.5.1.47" evidence="3"/>
<dbReference type="PANTHER" id="PTHR10314">
    <property type="entry name" value="CYSTATHIONINE BETA-SYNTHASE"/>
    <property type="match status" value="1"/>
</dbReference>
<comment type="cofactor">
    <cofactor evidence="1">
        <name>pyridoxal 5'-phosphate</name>
        <dbReference type="ChEBI" id="CHEBI:597326"/>
    </cofactor>
</comment>
<comment type="catalytic activity">
    <reaction evidence="5">
        <text>O-acetyl-L-serine + hydrogen sulfide = L-cysteine + acetate</text>
        <dbReference type="Rhea" id="RHEA:14829"/>
        <dbReference type="ChEBI" id="CHEBI:29919"/>
        <dbReference type="ChEBI" id="CHEBI:30089"/>
        <dbReference type="ChEBI" id="CHEBI:35235"/>
        <dbReference type="ChEBI" id="CHEBI:58340"/>
        <dbReference type="EC" id="2.5.1.47"/>
    </reaction>
</comment>
<dbReference type="InterPro" id="IPR050214">
    <property type="entry name" value="Cys_Synth/Cystath_Beta-Synth"/>
</dbReference>
<protein>
    <recommendedName>
        <fullName evidence="3">cysteine synthase</fullName>
        <ecNumber evidence="3">2.5.1.47</ecNumber>
    </recommendedName>
</protein>
<keyword evidence="8" id="KW-1185">Reference proteome</keyword>
<evidence type="ECO:0000256" key="1">
    <source>
        <dbReference type="ARBA" id="ARBA00001933"/>
    </source>
</evidence>
<comment type="caution">
    <text evidence="7">The sequence shown here is derived from an EMBL/GenBank/DDBJ whole genome shotgun (WGS) entry which is preliminary data.</text>
</comment>
<evidence type="ECO:0000313" key="8">
    <source>
        <dbReference type="Proteomes" id="UP001620461"/>
    </source>
</evidence>
<dbReference type="EMBL" id="JADIKJ010000005">
    <property type="protein sequence ID" value="MFK2900009.1"/>
    <property type="molecule type" value="Genomic_DNA"/>
</dbReference>
<dbReference type="SUPFAM" id="SSF53686">
    <property type="entry name" value="Tryptophan synthase beta subunit-like PLP-dependent enzymes"/>
    <property type="match status" value="1"/>
</dbReference>
<dbReference type="Proteomes" id="UP001620461">
    <property type="component" value="Unassembled WGS sequence"/>
</dbReference>
<dbReference type="Pfam" id="PF00291">
    <property type="entry name" value="PALP"/>
    <property type="match status" value="1"/>
</dbReference>
<accession>A0ABW8JHP0</accession>
<dbReference type="RefSeq" id="WP_404546338.1">
    <property type="nucleotide sequence ID" value="NZ_JADIKJ010000005.1"/>
</dbReference>
<comment type="pathway">
    <text evidence="2">Amino-acid biosynthesis; L-cysteine biosynthesis; L-cysteine from L-serine: step 2/2.</text>
</comment>
<evidence type="ECO:0000256" key="5">
    <source>
        <dbReference type="ARBA" id="ARBA00047931"/>
    </source>
</evidence>
<gene>
    <name evidence="7" type="ORF">ISP15_06640</name>
</gene>
<name>A0ABW8JHP0_9GAMM</name>
<reference evidence="7 8" key="1">
    <citation type="submission" date="2020-10" db="EMBL/GenBank/DDBJ databases">
        <title>Phylogeny of dyella-like bacteria.</title>
        <authorList>
            <person name="Fu J."/>
        </authorList>
    </citation>
    <scope>NUCLEOTIDE SEQUENCE [LARGE SCALE GENOMIC DNA]</scope>
    <source>
        <strain evidence="7 8">JP1</strain>
    </source>
</reference>
<evidence type="ECO:0000313" key="7">
    <source>
        <dbReference type="EMBL" id="MFK2900009.1"/>
    </source>
</evidence>
<evidence type="ECO:0000256" key="4">
    <source>
        <dbReference type="ARBA" id="ARBA00022898"/>
    </source>
</evidence>
<evidence type="ECO:0000259" key="6">
    <source>
        <dbReference type="Pfam" id="PF00291"/>
    </source>
</evidence>